<organism evidence="8 9">
    <name type="scientific">Tetracentron sinense</name>
    <name type="common">Spur-leaf</name>
    <dbReference type="NCBI Taxonomy" id="13715"/>
    <lineage>
        <taxon>Eukaryota</taxon>
        <taxon>Viridiplantae</taxon>
        <taxon>Streptophyta</taxon>
        <taxon>Embryophyta</taxon>
        <taxon>Tracheophyta</taxon>
        <taxon>Spermatophyta</taxon>
        <taxon>Magnoliopsida</taxon>
        <taxon>Trochodendrales</taxon>
        <taxon>Trochodendraceae</taxon>
        <taxon>Tetracentron</taxon>
    </lineage>
</organism>
<dbReference type="Gene3D" id="4.10.1000.10">
    <property type="entry name" value="Zinc finger, CCCH-type"/>
    <property type="match status" value="2"/>
</dbReference>
<protein>
    <recommendedName>
        <fullName evidence="7">C3H1-type domain-containing protein</fullName>
    </recommendedName>
</protein>
<feature type="domain" description="C3H1-type" evidence="7">
    <location>
        <begin position="217"/>
        <end position="240"/>
    </location>
</feature>
<dbReference type="Proteomes" id="UP000655225">
    <property type="component" value="Unassembled WGS sequence"/>
</dbReference>
<comment type="caution">
    <text evidence="8">The sequence shown here is derived from an EMBL/GenBank/DDBJ whole genome shotgun (WGS) entry which is preliminary data.</text>
</comment>
<feature type="zinc finger region" description="C3H1-type" evidence="5">
    <location>
        <begin position="403"/>
        <end position="431"/>
    </location>
</feature>
<evidence type="ECO:0000256" key="4">
    <source>
        <dbReference type="ARBA" id="ARBA00023125"/>
    </source>
</evidence>
<feature type="zinc finger region" description="C3H1-type" evidence="5">
    <location>
        <begin position="217"/>
        <end position="240"/>
    </location>
</feature>
<dbReference type="PROSITE" id="PS50103">
    <property type="entry name" value="ZF_C3H1"/>
    <property type="match status" value="4"/>
</dbReference>
<dbReference type="PANTHER" id="PTHR12506:SF20">
    <property type="entry name" value="ZINC FINGER CCCH DOMAIN-CONTAINING PROTEIN 67"/>
    <property type="match status" value="1"/>
</dbReference>
<feature type="domain" description="C3H1-type" evidence="7">
    <location>
        <begin position="165"/>
        <end position="193"/>
    </location>
</feature>
<evidence type="ECO:0000256" key="5">
    <source>
        <dbReference type="PROSITE-ProRule" id="PRU00723"/>
    </source>
</evidence>
<dbReference type="PANTHER" id="PTHR12506">
    <property type="entry name" value="PROTEIN PHOSPHATASE RELATED"/>
    <property type="match status" value="1"/>
</dbReference>
<feature type="region of interest" description="Disordered" evidence="6">
    <location>
        <begin position="28"/>
        <end position="51"/>
    </location>
</feature>
<feature type="domain" description="C3H1-type" evidence="7">
    <location>
        <begin position="258"/>
        <end position="286"/>
    </location>
</feature>
<feature type="domain" description="C3H1-type" evidence="7">
    <location>
        <begin position="403"/>
        <end position="431"/>
    </location>
</feature>
<dbReference type="Pfam" id="PF00642">
    <property type="entry name" value="zf-CCCH"/>
    <property type="match status" value="4"/>
</dbReference>
<evidence type="ECO:0000313" key="8">
    <source>
        <dbReference type="EMBL" id="KAF8378171.1"/>
    </source>
</evidence>
<dbReference type="InterPro" id="IPR036855">
    <property type="entry name" value="Znf_CCCH_sf"/>
</dbReference>
<evidence type="ECO:0000259" key="7">
    <source>
        <dbReference type="PROSITE" id="PS50103"/>
    </source>
</evidence>
<evidence type="ECO:0000256" key="2">
    <source>
        <dbReference type="ARBA" id="ARBA00022771"/>
    </source>
</evidence>
<feature type="zinc finger region" description="C3H1-type" evidence="5">
    <location>
        <begin position="258"/>
        <end position="286"/>
    </location>
</feature>
<dbReference type="InterPro" id="IPR050974">
    <property type="entry name" value="Plant_ZF_CCCH"/>
</dbReference>
<dbReference type="SMART" id="SM00356">
    <property type="entry name" value="ZnF_C3H1"/>
    <property type="match status" value="4"/>
</dbReference>
<dbReference type="GO" id="GO:0003729">
    <property type="term" value="F:mRNA binding"/>
    <property type="evidence" value="ECO:0007669"/>
    <property type="project" value="UniProtKB-ARBA"/>
</dbReference>
<feature type="zinc finger region" description="C3H1-type" evidence="5">
    <location>
        <begin position="165"/>
        <end position="193"/>
    </location>
</feature>
<keyword evidence="3 5" id="KW-0862">Zinc</keyword>
<keyword evidence="4" id="KW-0238">DNA-binding</keyword>
<dbReference type="Gene3D" id="2.30.30.1190">
    <property type="match status" value="1"/>
</dbReference>
<accession>A0A834Y9R6</accession>
<dbReference type="AlphaFoldDB" id="A0A834Y9R6"/>
<proteinExistence type="predicted"/>
<gene>
    <name evidence="8" type="ORF">HHK36_029508</name>
</gene>
<dbReference type="GO" id="GO:0008270">
    <property type="term" value="F:zinc ion binding"/>
    <property type="evidence" value="ECO:0007669"/>
    <property type="project" value="UniProtKB-KW"/>
</dbReference>
<dbReference type="SUPFAM" id="SSF90229">
    <property type="entry name" value="CCCH zinc finger"/>
    <property type="match status" value="4"/>
</dbReference>
<keyword evidence="1 5" id="KW-0479">Metal-binding</keyword>
<name>A0A834Y9R6_TETSI</name>
<keyword evidence="2 5" id="KW-0863">Zinc-finger</keyword>
<keyword evidence="9" id="KW-1185">Reference proteome</keyword>
<evidence type="ECO:0000256" key="1">
    <source>
        <dbReference type="ARBA" id="ARBA00022723"/>
    </source>
</evidence>
<dbReference type="GO" id="GO:0003677">
    <property type="term" value="F:DNA binding"/>
    <property type="evidence" value="ECO:0007669"/>
    <property type="project" value="UniProtKB-KW"/>
</dbReference>
<sequence>MATTTMATAAGAAAILYYYTHNKKFQSTPSSDDYEDSGEPKPPPSGTSGFSQRLMQAPAMWLETISTSPIGDLAVRINLLLKRQGVKCGGKMGGCEGDLVSKPQEELRIPSGIAPDIEEALYGVLKNLDLEENRKEKKNDNNDEKAKADFVAMEEKIRMSQYPQRCNAEDCPHYLRTGTCKFGLNCKFNHPVRWKNQDVEEKERENEELPATAGQHECKYYLRAGGCKFGKACRYNHPGEKTVIGPPLELNFLGLPIRPGEKECPFYMRTGSCKYASNCRFHHPNPTAVGECDPPSSGYHNGGSVSFHSTGISQPAVAYWSSPRTFDETVPYFDTSSSYVPLVPSPPQEMYPNPEWNGYQAPVYPPERNMHPPSASVMNNPMKKTDVSTHHQQQVVVEEFPERPGQRECIYFRRTGYCKFRSACKYHHPKNQLPNSPVGVHSDKCLPLRPVSLFFLLD</sequence>
<reference evidence="8 9" key="1">
    <citation type="submission" date="2020-04" db="EMBL/GenBank/DDBJ databases">
        <title>Plant Genome Project.</title>
        <authorList>
            <person name="Zhang R.-G."/>
        </authorList>
    </citation>
    <scope>NUCLEOTIDE SEQUENCE [LARGE SCALE GENOMIC DNA]</scope>
    <source>
        <strain evidence="8">YNK0</strain>
        <tissue evidence="8">Leaf</tissue>
    </source>
</reference>
<evidence type="ECO:0000256" key="3">
    <source>
        <dbReference type="ARBA" id="ARBA00022833"/>
    </source>
</evidence>
<evidence type="ECO:0000313" key="9">
    <source>
        <dbReference type="Proteomes" id="UP000655225"/>
    </source>
</evidence>
<evidence type="ECO:0000256" key="6">
    <source>
        <dbReference type="SAM" id="MobiDB-lite"/>
    </source>
</evidence>
<dbReference type="EMBL" id="JABCRI010000023">
    <property type="protein sequence ID" value="KAF8378171.1"/>
    <property type="molecule type" value="Genomic_DNA"/>
</dbReference>
<dbReference type="InterPro" id="IPR000571">
    <property type="entry name" value="Znf_CCCH"/>
</dbReference>
<dbReference type="OrthoDB" id="411372at2759"/>